<accession>A0ACB8U2S7</accession>
<dbReference type="EMBL" id="MU274913">
    <property type="protein sequence ID" value="KAI0088484.1"/>
    <property type="molecule type" value="Genomic_DNA"/>
</dbReference>
<keyword evidence="2" id="KW-1185">Reference proteome</keyword>
<proteinExistence type="predicted"/>
<reference evidence="1" key="1">
    <citation type="journal article" date="2021" name="Environ. Microbiol.">
        <title>Gene family expansions and transcriptome signatures uncover fungal adaptations to wood decay.</title>
        <authorList>
            <person name="Hage H."/>
            <person name="Miyauchi S."/>
            <person name="Viragh M."/>
            <person name="Drula E."/>
            <person name="Min B."/>
            <person name="Chaduli D."/>
            <person name="Navarro D."/>
            <person name="Favel A."/>
            <person name="Norest M."/>
            <person name="Lesage-Meessen L."/>
            <person name="Balint B."/>
            <person name="Merenyi Z."/>
            <person name="de Eugenio L."/>
            <person name="Morin E."/>
            <person name="Martinez A.T."/>
            <person name="Baldrian P."/>
            <person name="Stursova M."/>
            <person name="Martinez M.J."/>
            <person name="Novotny C."/>
            <person name="Magnuson J.K."/>
            <person name="Spatafora J.W."/>
            <person name="Maurice S."/>
            <person name="Pangilinan J."/>
            <person name="Andreopoulos W."/>
            <person name="LaButti K."/>
            <person name="Hundley H."/>
            <person name="Na H."/>
            <person name="Kuo A."/>
            <person name="Barry K."/>
            <person name="Lipzen A."/>
            <person name="Henrissat B."/>
            <person name="Riley R."/>
            <person name="Ahrendt S."/>
            <person name="Nagy L.G."/>
            <person name="Grigoriev I.V."/>
            <person name="Martin F."/>
            <person name="Rosso M.N."/>
        </authorList>
    </citation>
    <scope>NUCLEOTIDE SEQUENCE</scope>
    <source>
        <strain evidence="1">CBS 384.51</strain>
    </source>
</reference>
<dbReference type="Proteomes" id="UP001055072">
    <property type="component" value="Unassembled WGS sequence"/>
</dbReference>
<protein>
    <submittedName>
        <fullName evidence="1">Uncharacterized protein</fullName>
    </submittedName>
</protein>
<gene>
    <name evidence="1" type="ORF">BDY19DRAFT_1089864</name>
</gene>
<evidence type="ECO:0000313" key="1">
    <source>
        <dbReference type="EMBL" id="KAI0088484.1"/>
    </source>
</evidence>
<organism evidence="1 2">
    <name type="scientific">Irpex rosettiformis</name>
    <dbReference type="NCBI Taxonomy" id="378272"/>
    <lineage>
        <taxon>Eukaryota</taxon>
        <taxon>Fungi</taxon>
        <taxon>Dikarya</taxon>
        <taxon>Basidiomycota</taxon>
        <taxon>Agaricomycotina</taxon>
        <taxon>Agaricomycetes</taxon>
        <taxon>Polyporales</taxon>
        <taxon>Irpicaceae</taxon>
        <taxon>Irpex</taxon>
    </lineage>
</organism>
<sequence length="698" mass="76313">MALTAISPTTLPHETVWDEAIVPALRKRLESESLALSKRMSAASITSNEDLLQSGLSSNASFVSRDRQTSPTYHSPKPSAIPRPSLQQSRPAEASTSATGRSSRSSSFQRNRALSQPFLLDRPPTSNSSHAHTDSYSQLASPMIAKSTRIPVPRNRTTSVSSGKQSLNGSASTARSETRNGPAKVNTQPFQLHSDLGPDLWPVNEYGQVSSVASRTTLRIPRSQDPELVHERPPFNANSVSSRSAYEEDYPRMSTESEERPFEHWYRGDVSRNGGVGELRVGRRQEMLDIANYGYSLREAPSHTTLNRSRSNSRGRDYKASPSHRPRAESLGARESIYIDDDSRIHQGSMVLDEHPLTDLDSDGEDYDALDYYTNGVGDEEVSTPPVAPMDRSDTPSTLVEPSKSSNSTFKSRIPTPTPRQISEQSRAETPTQRAPTISPEPATPKASAVLQSQSQPQLTVNTAAADKTGSNNKRRAKSPASAVTSTKKSRTKSPAPKPKVQPRKKEEVRGSVAQYPTIEGIEGDDLSHAIPTWTQPAPPPSGNWDDAVLPVVARKQGLEGHYIQADGKPKPPRLQDHIPEPAPGTFGFRYRSSQNSTPVDDVAMDEFGQRAAVIQIEKEDSRPSESETLAAPPSPQPPVPRATYSDSDRTDSPAPFSQYPPTPLPEIQITRPSNDVQKFAEEQDEEKSGGCCKCVIM</sequence>
<name>A0ACB8U2S7_9APHY</name>
<comment type="caution">
    <text evidence="1">The sequence shown here is derived from an EMBL/GenBank/DDBJ whole genome shotgun (WGS) entry which is preliminary data.</text>
</comment>
<evidence type="ECO:0000313" key="2">
    <source>
        <dbReference type="Proteomes" id="UP001055072"/>
    </source>
</evidence>